<keyword evidence="6" id="KW-0411">Iron-sulfur</keyword>
<evidence type="ECO:0000256" key="5">
    <source>
        <dbReference type="ARBA" id="ARBA00023004"/>
    </source>
</evidence>
<proteinExistence type="predicted"/>
<reference evidence="7 8" key="1">
    <citation type="submission" date="2016-06" db="EMBL/GenBank/DDBJ databases">
        <authorList>
            <person name="Olsen C.W."/>
            <person name="Carey S."/>
            <person name="Hinshaw L."/>
            <person name="Karasin A.I."/>
        </authorList>
    </citation>
    <scope>NUCLEOTIDE SEQUENCE [LARGE SCALE GENOMIC DNA]</scope>
    <source>
        <strain evidence="7 8">LZ-22</strain>
    </source>
</reference>
<keyword evidence="3" id="KW-0479">Metal-binding</keyword>
<evidence type="ECO:0000313" key="8">
    <source>
        <dbReference type="Proteomes" id="UP000199086"/>
    </source>
</evidence>
<dbReference type="PANTHER" id="PTHR32439">
    <property type="entry name" value="FERREDOXIN--NITRITE REDUCTASE, CHLOROPLASTIC"/>
    <property type="match status" value="1"/>
</dbReference>
<evidence type="ECO:0000256" key="4">
    <source>
        <dbReference type="ARBA" id="ARBA00023002"/>
    </source>
</evidence>
<keyword evidence="5" id="KW-0408">Iron</keyword>
<evidence type="ECO:0000256" key="3">
    <source>
        <dbReference type="ARBA" id="ARBA00022723"/>
    </source>
</evidence>
<dbReference type="GO" id="GO:0051539">
    <property type="term" value="F:4 iron, 4 sulfur cluster binding"/>
    <property type="evidence" value="ECO:0007669"/>
    <property type="project" value="UniProtKB-KW"/>
</dbReference>
<protein>
    <submittedName>
        <fullName evidence="7">Precorrin-3B synthase</fullName>
    </submittedName>
</protein>
<dbReference type="InterPro" id="IPR036136">
    <property type="entry name" value="Nit/Sulf_reduc_fer-like_dom_sf"/>
</dbReference>
<keyword evidence="8" id="KW-1185">Reference proteome</keyword>
<dbReference type="AlphaFoldDB" id="A0A1G6GF07"/>
<dbReference type="EMBL" id="FMYF01000002">
    <property type="protein sequence ID" value="SDB80592.1"/>
    <property type="molecule type" value="Genomic_DNA"/>
</dbReference>
<dbReference type="SUPFAM" id="SSF55124">
    <property type="entry name" value="Nitrite/Sulfite reductase N-terminal domain-like"/>
    <property type="match status" value="1"/>
</dbReference>
<dbReference type="Gene3D" id="3.30.413.10">
    <property type="entry name" value="Sulfite Reductase Hemoprotein, domain 1"/>
    <property type="match status" value="1"/>
</dbReference>
<dbReference type="GO" id="GO:0016491">
    <property type="term" value="F:oxidoreductase activity"/>
    <property type="evidence" value="ECO:0007669"/>
    <property type="project" value="UniProtKB-KW"/>
</dbReference>
<dbReference type="STRING" id="1577474.GA0111570_102383"/>
<evidence type="ECO:0000313" key="7">
    <source>
        <dbReference type="EMBL" id="SDB80592.1"/>
    </source>
</evidence>
<dbReference type="PANTHER" id="PTHR32439:SF9">
    <property type="entry name" value="BLR3264 PROTEIN"/>
    <property type="match status" value="1"/>
</dbReference>
<dbReference type="InterPro" id="IPR051329">
    <property type="entry name" value="NIR_SIR_4Fe-4S"/>
</dbReference>
<name>A0A1G6GF07_9ACTN</name>
<evidence type="ECO:0000256" key="6">
    <source>
        <dbReference type="ARBA" id="ARBA00023014"/>
    </source>
</evidence>
<keyword evidence="1" id="KW-0004">4Fe-4S</keyword>
<keyword evidence="2" id="KW-0349">Heme</keyword>
<dbReference type="GO" id="GO:0046872">
    <property type="term" value="F:metal ion binding"/>
    <property type="evidence" value="ECO:0007669"/>
    <property type="project" value="UniProtKB-KW"/>
</dbReference>
<evidence type="ECO:0000256" key="2">
    <source>
        <dbReference type="ARBA" id="ARBA00022617"/>
    </source>
</evidence>
<sequence length="357" mass="38187">MLRQLADISAEHADGLLQLTIRGNIQLRSMRLDSAGAVSTAASNALVATGIVPYSHERVRTIMCSPVPSSRRPDLHPMVEDLDDAILAEPDLADLPGSFVWALDDGGGDIAAERWDLCYQAVTSSAGIVATSTGETWEVLARQAVPTLVRLAGEFATLRRQQDPPALHPYQLGFRQQSRFGARLSIELGAAGSRTLHRGSRLRVGPVGDDLVAGVPLGLLTPEMIDLLPRGPVTLTPWRQVLVPGGAYDTAAYRAAGYAIDPAEPWARVTACTGAMGCVRTEVDTIATAERLVDAVTNGEVVLSEDVHISGCENRCGAPRGEYVDVVNPRHVVVAIDAIEERRYGMQSDEKSPGVGR</sequence>
<organism evidence="7 8">
    <name type="scientific">Raineyella antarctica</name>
    <dbReference type="NCBI Taxonomy" id="1577474"/>
    <lineage>
        <taxon>Bacteria</taxon>
        <taxon>Bacillati</taxon>
        <taxon>Actinomycetota</taxon>
        <taxon>Actinomycetes</taxon>
        <taxon>Propionibacteriales</taxon>
        <taxon>Propionibacteriaceae</taxon>
        <taxon>Raineyella</taxon>
    </lineage>
</organism>
<accession>A0A1G6GF07</accession>
<gene>
    <name evidence="7" type="ORF">GA0111570_102383</name>
</gene>
<dbReference type="InterPro" id="IPR045854">
    <property type="entry name" value="NO2/SO3_Rdtase_4Fe4S_sf"/>
</dbReference>
<dbReference type="Proteomes" id="UP000199086">
    <property type="component" value="Unassembled WGS sequence"/>
</dbReference>
<evidence type="ECO:0000256" key="1">
    <source>
        <dbReference type="ARBA" id="ARBA00022485"/>
    </source>
</evidence>
<keyword evidence="4" id="KW-0560">Oxidoreductase</keyword>
<dbReference type="SUPFAM" id="SSF56014">
    <property type="entry name" value="Nitrite and sulphite reductase 4Fe-4S domain-like"/>
    <property type="match status" value="1"/>
</dbReference>